<reference evidence="5 6" key="1">
    <citation type="submission" date="2020-04" db="EMBL/GenBank/DDBJ databases">
        <title>Usitatibacter rugosus gen. nov., sp. nov. and Usitatibacter palustris sp. nov., novel members of Usitatibacteraceae fam. nov. within the order Nitrosomonadales isolated from soil.</title>
        <authorList>
            <person name="Huber K.J."/>
            <person name="Neumann-Schaal M."/>
            <person name="Geppert A."/>
            <person name="Luckner M."/>
            <person name="Wanner G."/>
            <person name="Overmann J."/>
        </authorList>
    </citation>
    <scope>NUCLEOTIDE SEQUENCE [LARGE SCALE GENOMIC DNA]</scope>
    <source>
        <strain evidence="5 6">0125_3</strain>
    </source>
</reference>
<evidence type="ECO:0000256" key="3">
    <source>
        <dbReference type="ARBA" id="ARBA00023235"/>
    </source>
</evidence>
<evidence type="ECO:0000313" key="5">
    <source>
        <dbReference type="EMBL" id="QJR12201.1"/>
    </source>
</evidence>
<dbReference type="EC" id="5.2.1.8" evidence="1"/>
<gene>
    <name evidence="5" type="ORF">DSM104443_03286</name>
</gene>
<dbReference type="KEGG" id="uru:DSM104443_03286"/>
<dbReference type="InterPro" id="IPR044665">
    <property type="entry name" value="E_coli_cyclophilin_A-like"/>
</dbReference>
<dbReference type="EMBL" id="CP053069">
    <property type="protein sequence ID" value="QJR12201.1"/>
    <property type="molecule type" value="Genomic_DNA"/>
</dbReference>
<keyword evidence="3" id="KW-0413">Isomerase</keyword>
<evidence type="ECO:0000313" key="6">
    <source>
        <dbReference type="Proteomes" id="UP000501534"/>
    </source>
</evidence>
<keyword evidence="6" id="KW-1185">Reference proteome</keyword>
<feature type="domain" description="PPIase cyclophilin-type" evidence="4">
    <location>
        <begin position="32"/>
        <end position="225"/>
    </location>
</feature>
<dbReference type="AlphaFoldDB" id="A0A6M4GY38"/>
<dbReference type="InterPro" id="IPR002130">
    <property type="entry name" value="Cyclophilin-type_PPIase_dom"/>
</dbReference>
<organism evidence="5 6">
    <name type="scientific">Usitatibacter rugosus</name>
    <dbReference type="NCBI Taxonomy" id="2732067"/>
    <lineage>
        <taxon>Bacteria</taxon>
        <taxon>Pseudomonadati</taxon>
        <taxon>Pseudomonadota</taxon>
        <taxon>Betaproteobacteria</taxon>
        <taxon>Nitrosomonadales</taxon>
        <taxon>Usitatibacteraceae</taxon>
        <taxon>Usitatibacter</taxon>
    </lineage>
</organism>
<dbReference type="Proteomes" id="UP000501534">
    <property type="component" value="Chromosome"/>
</dbReference>
<dbReference type="Gene3D" id="2.40.100.10">
    <property type="entry name" value="Cyclophilin-like"/>
    <property type="match status" value="1"/>
</dbReference>
<dbReference type="RefSeq" id="WP_171094199.1">
    <property type="nucleotide sequence ID" value="NZ_CP053069.1"/>
</dbReference>
<dbReference type="GO" id="GO:0003755">
    <property type="term" value="F:peptidyl-prolyl cis-trans isomerase activity"/>
    <property type="evidence" value="ECO:0007669"/>
    <property type="project" value="UniProtKB-KW"/>
</dbReference>
<sequence length="282" mass="30682">MTPPLIAAAVLSLAQILDASPATDWRLLDPEDTVYLELPSGRVVIELASAYSPKAAAAVRGLVRDGYFDGSAVIRSQDNYVVQWARAEDDPKARAMVSKKVAPEFSRAMDAKLPFTRLAYPDTYAPEVGFSGGFPVARDPKKKQTWLVHCYGSVGVGRDNSADSGNGSELYAVIGQSPRGLDRNITLVGRVVQGIEKLSVIPRGPGPMGFYEKPAEWTPIRSVKLAADVPPAQRLNLEALKTESATFKTVIESRANRKEEWFHDPVGRIGVCNVPLPVRLKP</sequence>
<dbReference type="SUPFAM" id="SSF50891">
    <property type="entry name" value="Cyclophilin-like"/>
    <property type="match status" value="1"/>
</dbReference>
<evidence type="ECO:0000259" key="4">
    <source>
        <dbReference type="PROSITE" id="PS50072"/>
    </source>
</evidence>
<evidence type="ECO:0000256" key="1">
    <source>
        <dbReference type="ARBA" id="ARBA00013194"/>
    </source>
</evidence>
<proteinExistence type="predicted"/>
<name>A0A6M4GY38_9PROT</name>
<accession>A0A6M4GY38</accession>
<evidence type="ECO:0000256" key="2">
    <source>
        <dbReference type="ARBA" id="ARBA00023110"/>
    </source>
</evidence>
<dbReference type="PROSITE" id="PS50072">
    <property type="entry name" value="CSA_PPIASE_2"/>
    <property type="match status" value="1"/>
</dbReference>
<keyword evidence="2" id="KW-0697">Rotamase</keyword>
<dbReference type="PANTHER" id="PTHR43246">
    <property type="entry name" value="PEPTIDYL-PROLYL CIS-TRANS ISOMERASE CYP38, CHLOROPLASTIC"/>
    <property type="match status" value="1"/>
</dbReference>
<dbReference type="Pfam" id="PF00160">
    <property type="entry name" value="Pro_isomerase"/>
    <property type="match status" value="1"/>
</dbReference>
<dbReference type="InterPro" id="IPR029000">
    <property type="entry name" value="Cyclophilin-like_dom_sf"/>
</dbReference>
<protein>
    <recommendedName>
        <fullName evidence="1">peptidylprolyl isomerase</fullName>
        <ecNumber evidence="1">5.2.1.8</ecNumber>
    </recommendedName>
</protein>